<dbReference type="Pfam" id="PF01408">
    <property type="entry name" value="GFO_IDH_MocA"/>
    <property type="match status" value="1"/>
</dbReference>
<feature type="compositionally biased region" description="Basic and acidic residues" evidence="2">
    <location>
        <begin position="235"/>
        <end position="248"/>
    </location>
</feature>
<sequence length="394" mass="43304">MTLSVGVLGYRFMGKAHANAMARLPMFFPDAPAIDRHVLVGRDERALSEAADRLGFASISTDWEAVVDDVDVFYNLGPNHVHAEPSIAALEAGTPVFCEKPLAPTLEEAERMIEASREAGDDVPAGCAFNYRFVPAIRYAKGLLEAGELGEIHHVRGRYLQDWLVDPDAPWSWRNDKELAGSGALGDLGAHTIDLVRFLVGSDDLAGEIERVSGHLQTFVEERPVEGAGTSAEPRATEDDKAVERDDTRPVTVDDAYTAQLAFESGAMGTLEASRFATGHKNDHTIEIHGSEGSLRFSLERMNELEVLRGDARGYETVLVTDEDDPYVDHWWPPGHVLGWEHTFVHENYEFLSAVANGTSFEPSFEDGLAAQRVLAAIETSDERRTWVAPDESS</sequence>
<dbReference type="Gene3D" id="3.40.50.720">
    <property type="entry name" value="NAD(P)-binding Rossmann-like Domain"/>
    <property type="match status" value="1"/>
</dbReference>
<dbReference type="GO" id="GO:0000166">
    <property type="term" value="F:nucleotide binding"/>
    <property type="evidence" value="ECO:0007669"/>
    <property type="project" value="InterPro"/>
</dbReference>
<dbReference type="Pfam" id="PF22725">
    <property type="entry name" value="GFO_IDH_MocA_C3"/>
    <property type="match status" value="1"/>
</dbReference>
<dbReference type="InterPro" id="IPR000683">
    <property type="entry name" value="Gfo/Idh/MocA-like_OxRdtase_N"/>
</dbReference>
<dbReference type="AlphaFoldDB" id="A0A3N6M2J9"/>
<dbReference type="InterPro" id="IPR036291">
    <property type="entry name" value="NAD(P)-bd_dom_sf"/>
</dbReference>
<feature type="domain" description="Gfo/Idh/MocA-like oxidoreductase N-terminal" evidence="3">
    <location>
        <begin position="4"/>
        <end position="121"/>
    </location>
</feature>
<dbReference type="Proteomes" id="UP000273828">
    <property type="component" value="Unassembled WGS sequence"/>
</dbReference>
<dbReference type="InterPro" id="IPR050463">
    <property type="entry name" value="Gfo/Idh/MocA_oxidrdct_glycsds"/>
</dbReference>
<organism evidence="5 6">
    <name type="scientific">Natrarchaeobius halalkaliphilus</name>
    <dbReference type="NCBI Taxonomy" id="1679091"/>
    <lineage>
        <taxon>Archaea</taxon>
        <taxon>Methanobacteriati</taxon>
        <taxon>Methanobacteriota</taxon>
        <taxon>Stenosarchaea group</taxon>
        <taxon>Halobacteria</taxon>
        <taxon>Halobacteriales</taxon>
        <taxon>Natrialbaceae</taxon>
        <taxon>Natrarchaeobius</taxon>
    </lineage>
</organism>
<evidence type="ECO:0000313" key="6">
    <source>
        <dbReference type="Proteomes" id="UP000273828"/>
    </source>
</evidence>
<dbReference type="SUPFAM" id="SSF55347">
    <property type="entry name" value="Glyceraldehyde-3-phosphate dehydrogenase-like, C-terminal domain"/>
    <property type="match status" value="1"/>
</dbReference>
<name>A0A3N6M2J9_9EURY</name>
<dbReference type="PANTHER" id="PTHR43818:SF11">
    <property type="entry name" value="BCDNA.GH03377"/>
    <property type="match status" value="1"/>
</dbReference>
<evidence type="ECO:0000313" key="5">
    <source>
        <dbReference type="EMBL" id="RQG90040.1"/>
    </source>
</evidence>
<accession>A0A3N6M2J9</accession>
<evidence type="ECO:0000259" key="3">
    <source>
        <dbReference type="Pfam" id="PF01408"/>
    </source>
</evidence>
<keyword evidence="6" id="KW-1185">Reference proteome</keyword>
<dbReference type="GO" id="GO:0016491">
    <property type="term" value="F:oxidoreductase activity"/>
    <property type="evidence" value="ECO:0007669"/>
    <property type="project" value="UniProtKB-KW"/>
</dbReference>
<feature type="domain" description="GFO/IDH/MocA-like oxidoreductase" evidence="4">
    <location>
        <begin position="137"/>
        <end position="296"/>
    </location>
</feature>
<keyword evidence="1" id="KW-0560">Oxidoreductase</keyword>
<dbReference type="EMBL" id="REFY01000003">
    <property type="protein sequence ID" value="RQG90040.1"/>
    <property type="molecule type" value="Genomic_DNA"/>
</dbReference>
<dbReference type="OrthoDB" id="30889at2157"/>
<gene>
    <name evidence="5" type="ORF">EA462_08550</name>
</gene>
<dbReference type="InterPro" id="IPR055170">
    <property type="entry name" value="GFO_IDH_MocA-like_dom"/>
</dbReference>
<reference evidence="5 6" key="1">
    <citation type="submission" date="2018-10" db="EMBL/GenBank/DDBJ databases">
        <title>Natrarchaeobius chitinivorans gen. nov., sp. nov., and Natrarchaeobius haloalkaliphilus sp. nov., alkaliphilic, chitin-utilizing haloarchaea from hypersaline alkaline lakes.</title>
        <authorList>
            <person name="Sorokin D.Y."/>
            <person name="Elcheninov A.G."/>
            <person name="Kostrikina N.A."/>
            <person name="Bale N.J."/>
            <person name="Sinninghe Damste J.S."/>
            <person name="Khijniak T.V."/>
            <person name="Kublanov I.V."/>
            <person name="Toshchakov S.V."/>
        </authorList>
    </citation>
    <scope>NUCLEOTIDE SEQUENCE [LARGE SCALE GENOMIC DNA]</scope>
    <source>
        <strain evidence="5 6">AArcht-Sl</strain>
    </source>
</reference>
<evidence type="ECO:0000259" key="4">
    <source>
        <dbReference type="Pfam" id="PF22725"/>
    </source>
</evidence>
<feature type="region of interest" description="Disordered" evidence="2">
    <location>
        <begin position="223"/>
        <end position="248"/>
    </location>
</feature>
<evidence type="ECO:0000256" key="1">
    <source>
        <dbReference type="ARBA" id="ARBA00023002"/>
    </source>
</evidence>
<dbReference type="RefSeq" id="WP_124178131.1">
    <property type="nucleotide sequence ID" value="NZ_REFY01000003.1"/>
</dbReference>
<proteinExistence type="predicted"/>
<dbReference type="SUPFAM" id="SSF51735">
    <property type="entry name" value="NAD(P)-binding Rossmann-fold domains"/>
    <property type="match status" value="1"/>
</dbReference>
<evidence type="ECO:0000256" key="2">
    <source>
        <dbReference type="SAM" id="MobiDB-lite"/>
    </source>
</evidence>
<dbReference type="PANTHER" id="PTHR43818">
    <property type="entry name" value="BCDNA.GH03377"/>
    <property type="match status" value="1"/>
</dbReference>
<protein>
    <submittedName>
        <fullName evidence="5">Gfo/Idh/MocA family oxidoreductase</fullName>
    </submittedName>
</protein>
<comment type="caution">
    <text evidence="5">The sequence shown here is derived from an EMBL/GenBank/DDBJ whole genome shotgun (WGS) entry which is preliminary data.</text>
</comment>
<dbReference type="Gene3D" id="3.30.360.10">
    <property type="entry name" value="Dihydrodipicolinate Reductase, domain 2"/>
    <property type="match status" value="1"/>
</dbReference>